<name>A0A2S3X5S6_PSEPU</name>
<proteinExistence type="predicted"/>
<organism evidence="3 4">
    <name type="scientific">Pseudomonas putida</name>
    <name type="common">Arthrobacter siderocapsulatus</name>
    <dbReference type="NCBI Taxonomy" id="303"/>
    <lineage>
        <taxon>Bacteria</taxon>
        <taxon>Pseudomonadati</taxon>
        <taxon>Pseudomonadota</taxon>
        <taxon>Gammaproteobacteria</taxon>
        <taxon>Pseudomonadales</taxon>
        <taxon>Pseudomonadaceae</taxon>
        <taxon>Pseudomonas</taxon>
    </lineage>
</organism>
<evidence type="ECO:0000256" key="1">
    <source>
        <dbReference type="SAM" id="SignalP"/>
    </source>
</evidence>
<dbReference type="Proteomes" id="UP000237230">
    <property type="component" value="Unassembled WGS sequence"/>
</dbReference>
<dbReference type="EMBL" id="MINH01000019">
    <property type="protein sequence ID" value="POG10942.1"/>
    <property type="molecule type" value="Genomic_DNA"/>
</dbReference>
<feature type="domain" description="Alginate export" evidence="2">
    <location>
        <begin position="70"/>
        <end position="455"/>
    </location>
</feature>
<dbReference type="AlphaFoldDB" id="A0A2S3X5S6"/>
<dbReference type="Gene3D" id="2.40.160.100">
    <property type="match status" value="1"/>
</dbReference>
<protein>
    <recommendedName>
        <fullName evidence="2">Alginate export domain-containing protein</fullName>
    </recommendedName>
</protein>
<dbReference type="OrthoDB" id="311329at2"/>
<dbReference type="InterPro" id="IPR053728">
    <property type="entry name" value="Alginate_Permeability_Chnl"/>
</dbReference>
<dbReference type="RefSeq" id="WP_103447701.1">
    <property type="nucleotide sequence ID" value="NZ_MINH01000019.1"/>
</dbReference>
<evidence type="ECO:0000313" key="4">
    <source>
        <dbReference type="Proteomes" id="UP000237230"/>
    </source>
</evidence>
<reference evidence="3 4" key="2">
    <citation type="submission" date="2018-03" db="EMBL/GenBank/DDBJ databases">
        <title>Draft genome of Pseudomonas putida strain KH-21-114.</title>
        <authorList>
            <person name="Yoshizawa S."/>
            <person name="Khan N.H."/>
            <person name="Nishimura M."/>
            <person name="Chiura H.X."/>
            <person name="Ogura Y."/>
            <person name="Hayashi T."/>
            <person name="Kogure K."/>
        </authorList>
    </citation>
    <scope>NUCLEOTIDE SEQUENCE [LARGE SCALE GENOMIC DNA]</scope>
    <source>
        <strain evidence="3 4">KH-21-114</strain>
    </source>
</reference>
<feature type="signal peptide" evidence="1">
    <location>
        <begin position="1"/>
        <end position="23"/>
    </location>
</feature>
<sequence>MIRPLNGAWVPLVLLSLCQSVHAANPLEESRPGRPGAPRWIEDYRFLDDPGKATDPFDGLRYHRLSESAWLQLGAEARYRADALDKPFFGLRGVKDDSYLLQRLQAHADLHLFDDAMRTFVQVENTRAFGKDLYSPNDEGRNEVRQAFVDLNHDFAGGRFTTRVGRQEMAFGDQVFVTYRDVPNIRLSFDGVRAGLNLKDGRKLDAFAVRPLKTGEDSWDDGSNNSVKFYGLYGTLPLSSAWNADLFAFGLETDDRSLAGETGDEQRYTFGTRLFGRQQALDWSWNLAGQTGHLGNASIRAWAVSSDSGYTFAHPWQPRLGMRIDAASGDSDPGDGKVGTFDPLYPRNGVYGEASLTTLSNIIVVGPTFGFSPWRTVRFEPGVFGVWKQREEDGVYMPGMSLLANTRGTGRTVGTIYRANTRWLATPNLTLDLDLKYYDVGAAIKGAGGEDSSFISVRATFRL</sequence>
<feature type="chain" id="PRO_5015671397" description="Alginate export domain-containing protein" evidence="1">
    <location>
        <begin position="24"/>
        <end position="463"/>
    </location>
</feature>
<evidence type="ECO:0000259" key="2">
    <source>
        <dbReference type="Pfam" id="PF13372"/>
    </source>
</evidence>
<comment type="caution">
    <text evidence="3">The sequence shown here is derived from an EMBL/GenBank/DDBJ whole genome shotgun (WGS) entry which is preliminary data.</text>
</comment>
<keyword evidence="1" id="KW-0732">Signal</keyword>
<evidence type="ECO:0000313" key="3">
    <source>
        <dbReference type="EMBL" id="POG10942.1"/>
    </source>
</evidence>
<reference evidence="3 4" key="1">
    <citation type="submission" date="2016-08" db="EMBL/GenBank/DDBJ databases">
        <authorList>
            <person name="Seilhamer J.J."/>
        </authorList>
    </citation>
    <scope>NUCLEOTIDE SEQUENCE [LARGE SCALE GENOMIC DNA]</scope>
    <source>
        <strain evidence="3 4">KH-21-114</strain>
    </source>
</reference>
<gene>
    <name evidence="3" type="ORF">BGP84_14805</name>
</gene>
<accession>A0A2S3X5S6</accession>
<dbReference type="InterPro" id="IPR025388">
    <property type="entry name" value="Alginate_export_dom"/>
</dbReference>
<dbReference type="Pfam" id="PF13372">
    <property type="entry name" value="Alginate_exp"/>
    <property type="match status" value="1"/>
</dbReference>